<sequence>MSEGTKHDQGKLRYDLLPPDVMDEIAYVLTHGAKKYGDRNWELGIEHSRTIAAAERHINAFKAREQLDADGGTHHLANAIVELMFTLAHDLRGTEGTDDRGEQVKLPRRQQCSK</sequence>
<feature type="region of interest" description="Disordered" evidence="1">
    <location>
        <begin position="94"/>
        <end position="114"/>
    </location>
</feature>
<dbReference type="Pfam" id="PF18909">
    <property type="entry name" value="dGTP_diPhyd_N"/>
    <property type="match status" value="1"/>
</dbReference>
<feature type="compositionally biased region" description="Basic and acidic residues" evidence="1">
    <location>
        <begin position="94"/>
        <end position="105"/>
    </location>
</feature>
<organism evidence="3">
    <name type="scientific">marine sediment metagenome</name>
    <dbReference type="NCBI Taxonomy" id="412755"/>
    <lineage>
        <taxon>unclassified sequences</taxon>
        <taxon>metagenomes</taxon>
        <taxon>ecological metagenomes</taxon>
    </lineage>
</organism>
<comment type="caution">
    <text evidence="3">The sequence shown here is derived from an EMBL/GenBank/DDBJ whole genome shotgun (WGS) entry which is preliminary data.</text>
</comment>
<evidence type="ECO:0000259" key="2">
    <source>
        <dbReference type="Pfam" id="PF18909"/>
    </source>
</evidence>
<reference evidence="3" key="1">
    <citation type="journal article" date="2015" name="Nature">
        <title>Complex archaea that bridge the gap between prokaryotes and eukaryotes.</title>
        <authorList>
            <person name="Spang A."/>
            <person name="Saw J.H."/>
            <person name="Jorgensen S.L."/>
            <person name="Zaremba-Niedzwiedzka K."/>
            <person name="Martijn J."/>
            <person name="Lind A.E."/>
            <person name="van Eijk R."/>
            <person name="Schleper C."/>
            <person name="Guy L."/>
            <person name="Ettema T.J."/>
        </authorList>
    </citation>
    <scope>NUCLEOTIDE SEQUENCE</scope>
</reference>
<evidence type="ECO:0000313" key="3">
    <source>
        <dbReference type="EMBL" id="KKL99949.1"/>
    </source>
</evidence>
<dbReference type="InterPro" id="IPR044038">
    <property type="entry name" value="dATP/dGTP_diPOhydrolase_N"/>
</dbReference>
<accession>A0A0F9GM35</accession>
<feature type="domain" description="dATP/dGTP diphosphohydrolase N-terminal" evidence="2">
    <location>
        <begin position="3"/>
        <end position="98"/>
    </location>
</feature>
<evidence type="ECO:0000256" key="1">
    <source>
        <dbReference type="SAM" id="MobiDB-lite"/>
    </source>
</evidence>
<protein>
    <recommendedName>
        <fullName evidence="2">dATP/dGTP diphosphohydrolase N-terminal domain-containing protein</fullName>
    </recommendedName>
</protein>
<dbReference type="AlphaFoldDB" id="A0A0F9GM35"/>
<dbReference type="EMBL" id="LAZR01017547">
    <property type="protein sequence ID" value="KKL99949.1"/>
    <property type="molecule type" value="Genomic_DNA"/>
</dbReference>
<gene>
    <name evidence="3" type="ORF">LCGC14_1809310</name>
</gene>
<proteinExistence type="predicted"/>
<name>A0A0F9GM35_9ZZZZ</name>